<dbReference type="AlphaFoldDB" id="V6KX21"/>
<evidence type="ECO:0000313" key="2">
    <source>
        <dbReference type="Proteomes" id="UP000017984"/>
    </source>
</evidence>
<dbReference type="EMBL" id="AWQX01000006">
    <property type="protein sequence ID" value="EST36690.1"/>
    <property type="molecule type" value="Genomic_DNA"/>
</dbReference>
<dbReference type="Proteomes" id="UP000017984">
    <property type="component" value="Chromosome"/>
</dbReference>
<keyword evidence="2" id="KW-1185">Reference proteome</keyword>
<proteinExistence type="predicted"/>
<evidence type="ECO:0000313" key="1">
    <source>
        <dbReference type="EMBL" id="EST36690.1"/>
    </source>
</evidence>
<dbReference type="HOGENOM" id="CLU_2994845_0_0_11"/>
<name>V6KX21_STRRC</name>
<reference evidence="1 2" key="1">
    <citation type="journal article" date="2014" name="Genome Announc.">
        <title>Draft Genome Sequence of Streptomyces roseochromogenes subsp. oscitans DS 12.976, Producer of the Aminocoumarin Antibiotic Clorobiocin.</title>
        <authorList>
            <person name="Ruckert C."/>
            <person name="Kalinowski J."/>
            <person name="Heide L."/>
            <person name="Apel A.K."/>
        </authorList>
    </citation>
    <scope>NUCLEOTIDE SEQUENCE [LARGE SCALE GENOMIC DNA]</scope>
    <source>
        <strain evidence="1 2">DS 12.976</strain>
    </source>
</reference>
<gene>
    <name evidence="1" type="ORF">M878_00925</name>
</gene>
<dbReference type="PATRIC" id="fig|1352936.5.peg.221"/>
<accession>V6KX21</accession>
<organism evidence="1 2">
    <name type="scientific">Streptomyces roseochromogenus subsp. oscitans DS 12.976</name>
    <dbReference type="NCBI Taxonomy" id="1352936"/>
    <lineage>
        <taxon>Bacteria</taxon>
        <taxon>Bacillati</taxon>
        <taxon>Actinomycetota</taxon>
        <taxon>Actinomycetes</taxon>
        <taxon>Kitasatosporales</taxon>
        <taxon>Streptomycetaceae</taxon>
        <taxon>Streptomyces</taxon>
    </lineage>
</organism>
<protein>
    <submittedName>
        <fullName evidence="1">Uncharacterized protein</fullName>
    </submittedName>
</protein>
<dbReference type="STRING" id="1352936.M878_00925"/>
<sequence>MPVAGPEASSAVPSSYGTVVRDSAAIGWSSASRRQAAATSGAPWPWAYQAASRSTSP</sequence>
<comment type="caution">
    <text evidence="1">The sequence shown here is derived from an EMBL/GenBank/DDBJ whole genome shotgun (WGS) entry which is preliminary data.</text>
</comment>